<name>A0A975G6E4_9CAUL</name>
<dbReference type="AlphaFoldDB" id="A0A975G6E4"/>
<dbReference type="InterPro" id="IPR001387">
    <property type="entry name" value="Cro/C1-type_HTH"/>
</dbReference>
<feature type="domain" description="HTH cro/C1-type" evidence="1">
    <location>
        <begin position="19"/>
        <end position="73"/>
    </location>
</feature>
<dbReference type="InterPro" id="IPR010982">
    <property type="entry name" value="Lambda_DNA-bd_dom_sf"/>
</dbReference>
<dbReference type="EMBL" id="CP073078">
    <property type="protein sequence ID" value="QUD90896.1"/>
    <property type="molecule type" value="Genomic_DNA"/>
</dbReference>
<dbReference type="PROSITE" id="PS50943">
    <property type="entry name" value="HTH_CROC1"/>
    <property type="match status" value="1"/>
</dbReference>
<accession>A0A975G6E4</accession>
<dbReference type="Gene3D" id="1.10.260.40">
    <property type="entry name" value="lambda repressor-like DNA-binding domains"/>
    <property type="match status" value="1"/>
</dbReference>
<organism evidence="2 3">
    <name type="scientific">Phenylobacterium montanum</name>
    <dbReference type="NCBI Taxonomy" id="2823693"/>
    <lineage>
        <taxon>Bacteria</taxon>
        <taxon>Pseudomonadati</taxon>
        <taxon>Pseudomonadota</taxon>
        <taxon>Alphaproteobacteria</taxon>
        <taxon>Caulobacterales</taxon>
        <taxon>Caulobacteraceae</taxon>
        <taxon>Phenylobacterium</taxon>
    </lineage>
</organism>
<sequence>MPVSEGGPDQIDVEVGLNLRRMRLARGFSQTELGNALGVSFQQIQKYERGSNRLSASMLVKAARFLAISAADLLPMDDDVKPIPNFIHRFAEVRGVPELVDGYCTLRNPALRSVLLQLVKAMNGKPAAEARPMAGEAAASPPP</sequence>
<reference evidence="2" key="1">
    <citation type="submission" date="2021-04" db="EMBL/GenBank/DDBJ databases">
        <title>The complete genome sequence of Caulobacter sp. S6.</title>
        <authorList>
            <person name="Tang Y."/>
            <person name="Ouyang W."/>
            <person name="Liu Q."/>
            <person name="Huang B."/>
            <person name="Guo Z."/>
            <person name="Lei P."/>
        </authorList>
    </citation>
    <scope>NUCLEOTIDE SEQUENCE</scope>
    <source>
        <strain evidence="2">S6</strain>
    </source>
</reference>
<evidence type="ECO:0000259" key="1">
    <source>
        <dbReference type="PROSITE" id="PS50943"/>
    </source>
</evidence>
<dbReference type="SMART" id="SM00530">
    <property type="entry name" value="HTH_XRE"/>
    <property type="match status" value="1"/>
</dbReference>
<keyword evidence="3" id="KW-1185">Reference proteome</keyword>
<proteinExistence type="predicted"/>
<evidence type="ECO:0000313" key="2">
    <source>
        <dbReference type="EMBL" id="QUD90896.1"/>
    </source>
</evidence>
<gene>
    <name evidence="2" type="ORF">KCG34_22995</name>
</gene>
<evidence type="ECO:0000313" key="3">
    <source>
        <dbReference type="Proteomes" id="UP000676409"/>
    </source>
</evidence>
<dbReference type="SUPFAM" id="SSF47413">
    <property type="entry name" value="lambda repressor-like DNA-binding domains"/>
    <property type="match status" value="1"/>
</dbReference>
<protein>
    <submittedName>
        <fullName evidence="2">Helix-turn-helix transcriptional regulator</fullName>
    </submittedName>
</protein>
<dbReference type="Proteomes" id="UP000676409">
    <property type="component" value="Chromosome"/>
</dbReference>
<dbReference type="Pfam" id="PF01381">
    <property type="entry name" value="HTH_3"/>
    <property type="match status" value="1"/>
</dbReference>
<dbReference type="KEGG" id="caul:KCG34_22995"/>
<dbReference type="GO" id="GO:0003677">
    <property type="term" value="F:DNA binding"/>
    <property type="evidence" value="ECO:0007669"/>
    <property type="project" value="InterPro"/>
</dbReference>
<dbReference type="CDD" id="cd00093">
    <property type="entry name" value="HTH_XRE"/>
    <property type="match status" value="1"/>
</dbReference>